<comment type="caution">
    <text evidence="1">The sequence shown here is derived from an EMBL/GenBank/DDBJ whole genome shotgun (WGS) entry which is preliminary data.</text>
</comment>
<reference evidence="1" key="1">
    <citation type="submission" date="2019-09" db="EMBL/GenBank/DDBJ databases">
        <title>Draft genome information of white flower Hibiscus syriacus.</title>
        <authorList>
            <person name="Kim Y.-M."/>
        </authorList>
    </citation>
    <scope>NUCLEOTIDE SEQUENCE [LARGE SCALE GENOMIC DNA]</scope>
    <source>
        <strain evidence="1">YM2019G1</strain>
    </source>
</reference>
<dbReference type="PRINTS" id="PR00313">
    <property type="entry name" value="CABNDNGRPT"/>
</dbReference>
<dbReference type="EMBL" id="VEPZ02000928">
    <property type="protein sequence ID" value="KAE8710600.1"/>
    <property type="molecule type" value="Genomic_DNA"/>
</dbReference>
<keyword evidence="2" id="KW-1185">Reference proteome</keyword>
<gene>
    <name evidence="1" type="ORF">F3Y22_tig00110320pilonHSYRG00033</name>
</gene>
<evidence type="ECO:0000313" key="1">
    <source>
        <dbReference type="EMBL" id="KAE8710600.1"/>
    </source>
</evidence>
<proteinExistence type="predicted"/>
<name>A0A6A3B101_HIBSY</name>
<accession>A0A6A3B101</accession>
<organism evidence="1 2">
    <name type="scientific">Hibiscus syriacus</name>
    <name type="common">Rose of Sharon</name>
    <dbReference type="NCBI Taxonomy" id="106335"/>
    <lineage>
        <taxon>Eukaryota</taxon>
        <taxon>Viridiplantae</taxon>
        <taxon>Streptophyta</taxon>
        <taxon>Embryophyta</taxon>
        <taxon>Tracheophyta</taxon>
        <taxon>Spermatophyta</taxon>
        <taxon>Magnoliopsida</taxon>
        <taxon>eudicotyledons</taxon>
        <taxon>Gunneridae</taxon>
        <taxon>Pentapetalae</taxon>
        <taxon>rosids</taxon>
        <taxon>malvids</taxon>
        <taxon>Malvales</taxon>
        <taxon>Malvaceae</taxon>
        <taxon>Malvoideae</taxon>
        <taxon>Hibiscus</taxon>
    </lineage>
</organism>
<evidence type="ECO:0000313" key="2">
    <source>
        <dbReference type="Proteomes" id="UP000436088"/>
    </source>
</evidence>
<dbReference type="AlphaFoldDB" id="A0A6A3B101"/>
<sequence>MVRKGMDGEGDDGDLWQYGVGWNKESGREDLKVVVVTCRHMEKEVVIHICMVEVEVTCILWRRGGDSYLYGGGGGGGDLYTYGGGGGDSYLYGGGGGGGDSYLYGGVVVTRTCTEGGGGGDLYLYGGGGDSYLYGGGGGDSYLYGGGGGGDSYLYGGWWWTHTCMEVVETCTCMEAVVVTCICGGGGGDSYLYGGGGGDSYLYGGGGDLYLYGGEGGLILEVEVVTHTCTRRCGDLYLYGGGGGDSYLYGGGGGGGDSYLYGEVVVTCTYMGVEVETHTCKEEVVMEEVVAIHTCMESARRRQLHWFYQAHCQGIG</sequence>
<dbReference type="Proteomes" id="UP000436088">
    <property type="component" value="Unassembled WGS sequence"/>
</dbReference>
<protein>
    <submittedName>
        <fullName evidence="1">Uncharacterized protein</fullName>
    </submittedName>
</protein>